<evidence type="ECO:0000313" key="2">
    <source>
        <dbReference type="EMBL" id="RPD60187.1"/>
    </source>
</evidence>
<dbReference type="STRING" id="1328759.A0A5C2SA87"/>
<gene>
    <name evidence="2" type="ORF">L227DRAFT_653660</name>
</gene>
<protein>
    <recommendedName>
        <fullName evidence="4">Ubiquitin 3 binding protein But2 C-terminal domain-containing protein</fullName>
    </recommendedName>
</protein>
<feature type="transmembrane region" description="Helical" evidence="1">
    <location>
        <begin position="44"/>
        <end position="69"/>
    </location>
</feature>
<dbReference type="AlphaFoldDB" id="A0A5C2SA87"/>
<evidence type="ECO:0000256" key="1">
    <source>
        <dbReference type="SAM" id="Phobius"/>
    </source>
</evidence>
<dbReference type="Proteomes" id="UP000313359">
    <property type="component" value="Unassembled WGS sequence"/>
</dbReference>
<sequence>MPANGEYIALPARNSSEELLEETRLDGSRARSTTRYETSTNDRLIFWAAVGVACSTAFSAVLFFITVFFPPNVAVAPSRITTGVPRRPNPYVYLDRILANTTQKFPPITNFPPVALQFDNADPKRRMREEERGRPTEFGTVYPDDRHILVTDKVSTVVQFRHIDYAMERCVLNITIPQQDGHFDPAVTLTDPSMVDVWVLDAPMELSRYISGTLERAPQRRELLTTLTVSRSESSHSSEFHCSSGEFTTLELVCSPSHPNCNIDFWQDQRAKPIGGLHIVQQSSLSPTTT</sequence>
<evidence type="ECO:0000313" key="3">
    <source>
        <dbReference type="Proteomes" id="UP000313359"/>
    </source>
</evidence>
<name>A0A5C2SA87_9APHY</name>
<dbReference type="OrthoDB" id="3350619at2759"/>
<reference evidence="2" key="1">
    <citation type="journal article" date="2018" name="Genome Biol. Evol.">
        <title>Genomics and development of Lentinus tigrinus, a white-rot wood-decaying mushroom with dimorphic fruiting bodies.</title>
        <authorList>
            <person name="Wu B."/>
            <person name="Xu Z."/>
            <person name="Knudson A."/>
            <person name="Carlson A."/>
            <person name="Chen N."/>
            <person name="Kovaka S."/>
            <person name="LaButti K."/>
            <person name="Lipzen A."/>
            <person name="Pennachio C."/>
            <person name="Riley R."/>
            <person name="Schakwitz W."/>
            <person name="Umezawa K."/>
            <person name="Ohm R.A."/>
            <person name="Grigoriev I.V."/>
            <person name="Nagy L.G."/>
            <person name="Gibbons J."/>
            <person name="Hibbett D."/>
        </authorList>
    </citation>
    <scope>NUCLEOTIDE SEQUENCE [LARGE SCALE GENOMIC DNA]</scope>
    <source>
        <strain evidence="2">ALCF2SS1-6</strain>
    </source>
</reference>
<keyword evidence="1" id="KW-0812">Transmembrane</keyword>
<keyword evidence="3" id="KW-1185">Reference proteome</keyword>
<proteinExistence type="predicted"/>
<accession>A0A5C2SA87</accession>
<keyword evidence="1" id="KW-1133">Transmembrane helix</keyword>
<dbReference type="EMBL" id="ML122267">
    <property type="protein sequence ID" value="RPD60187.1"/>
    <property type="molecule type" value="Genomic_DNA"/>
</dbReference>
<organism evidence="2 3">
    <name type="scientific">Lentinus tigrinus ALCF2SS1-6</name>
    <dbReference type="NCBI Taxonomy" id="1328759"/>
    <lineage>
        <taxon>Eukaryota</taxon>
        <taxon>Fungi</taxon>
        <taxon>Dikarya</taxon>
        <taxon>Basidiomycota</taxon>
        <taxon>Agaricomycotina</taxon>
        <taxon>Agaricomycetes</taxon>
        <taxon>Polyporales</taxon>
        <taxon>Polyporaceae</taxon>
        <taxon>Lentinus</taxon>
    </lineage>
</organism>
<evidence type="ECO:0008006" key="4">
    <source>
        <dbReference type="Google" id="ProtNLM"/>
    </source>
</evidence>
<keyword evidence="1" id="KW-0472">Membrane</keyword>